<dbReference type="EMBL" id="BDDX01000001">
    <property type="protein sequence ID" value="GAT90041.1"/>
    <property type="molecule type" value="Genomic_DNA"/>
</dbReference>
<sequence length="206" mass="22924">MANDNDTLQNGTNFYDYHKDNMKNMSGFNISKGSNFDKFIKSIDGIYFNSSLNLDEQDKAHDINYAHGLELDDIGDNYELNRNGLDDDTYRFLIKSHIYASRSKGSIKDLISITSNLLGCKPTDVHLDNSRVYLNGQLNDGLVNTVEIKGIDINTIQHANLIPYLVKELKNATATGYTINQIGFAVNSSGQIFTGGQISISKEISI</sequence>
<dbReference type="PATRIC" id="fig|148814.19.peg.829"/>
<reference evidence="3" key="1">
    <citation type="submission" date="2015-10" db="EMBL/GenBank/DDBJ databases">
        <title>Bioinformatic analysis of the first complete genome sequence of Lactobacillus kunkeei strain MP2, an Apis mellifera gut isolate.</title>
        <authorList>
            <person name="Asenjo F."/>
            <person name="Olmos A."/>
            <person name="Henriquez-Piskulich P."/>
            <person name="Aldea P."/>
            <person name="Ugalde J.A."/>
            <person name="Trombert A.N."/>
        </authorList>
    </citation>
    <scope>NUCLEOTIDE SEQUENCE [LARGE SCALE GENOMIC DNA]</scope>
    <source>
        <strain evidence="3">MP2</strain>
    </source>
</reference>
<dbReference type="RefSeq" id="WP_034532504.1">
    <property type="nucleotide sequence ID" value="NZ_BDDX01000001.1"/>
</dbReference>
<dbReference type="STRING" id="148814.APS55_00220"/>
<reference evidence="2 4" key="3">
    <citation type="journal article" date="2016" name="Syst. Appl. Microbiol.">
        <title>Genomic characterization of a fructophilic bee symbiont Lactobacillus kunkeei reveals its niche-specific adaptation.</title>
        <authorList>
            <person name="Maeno S."/>
            <person name="Tanizawa Y."/>
            <person name="Kanesaki Y."/>
            <person name="Kubota E."/>
            <person name="Kumar H."/>
            <person name="Dicks L."/>
            <person name="Salminen S."/>
            <person name="Nakagawa J."/>
            <person name="Arita M."/>
            <person name="Endo A."/>
        </authorList>
    </citation>
    <scope>NUCLEOTIDE SEQUENCE [LARGE SCALE GENOMIC DNA]</scope>
    <source>
        <strain evidence="2 4">FF30-6</strain>
    </source>
</reference>
<gene>
    <name evidence="1" type="ORF">APS55_00220</name>
    <name evidence="2" type="ORF">FF306_00132</name>
</gene>
<proteinExistence type="predicted"/>
<evidence type="ECO:0000313" key="1">
    <source>
        <dbReference type="EMBL" id="ALJ30755.1"/>
    </source>
</evidence>
<evidence type="ECO:0000313" key="2">
    <source>
        <dbReference type="EMBL" id="GAT90041.1"/>
    </source>
</evidence>
<accession>A0A087EMT0</accession>
<dbReference type="Proteomes" id="UP000186588">
    <property type="component" value="Unassembled WGS sequence"/>
</dbReference>
<name>A0A087EMT0_9LACO</name>
<evidence type="ECO:0000313" key="3">
    <source>
        <dbReference type="Proteomes" id="UP000067203"/>
    </source>
</evidence>
<reference evidence="1 3" key="2">
    <citation type="journal article" date="2016" name="PeerJ">
        <title>Genome sequencing and analysis of the first complete genome of Lactobacillus kunkeei strain MP2, an Apis mellifera gut isolate.</title>
        <authorList>
            <person name="Asenjo F."/>
            <person name="Olmos A."/>
            <person name="Henriquez-Piskulich P."/>
            <person name="Polanco V."/>
            <person name="Aldea P."/>
            <person name="Ugalde J.A."/>
            <person name="Trombert A.N."/>
        </authorList>
    </citation>
    <scope>NUCLEOTIDE SEQUENCE [LARGE SCALE GENOMIC DNA]</scope>
    <source>
        <strain evidence="1 3">MP2</strain>
    </source>
</reference>
<dbReference type="Proteomes" id="UP000067203">
    <property type="component" value="Chromosome"/>
</dbReference>
<dbReference type="EMBL" id="CP012920">
    <property type="protein sequence ID" value="ALJ30755.1"/>
    <property type="molecule type" value="Genomic_DNA"/>
</dbReference>
<dbReference type="KEGG" id="lku:APS55_00220"/>
<organism evidence="2 4">
    <name type="scientific">Apilactobacillus kunkeei</name>
    <dbReference type="NCBI Taxonomy" id="148814"/>
    <lineage>
        <taxon>Bacteria</taxon>
        <taxon>Bacillati</taxon>
        <taxon>Bacillota</taxon>
        <taxon>Bacilli</taxon>
        <taxon>Lactobacillales</taxon>
        <taxon>Lactobacillaceae</taxon>
        <taxon>Apilactobacillus</taxon>
    </lineage>
</organism>
<dbReference type="OrthoDB" id="9773088at2"/>
<protein>
    <submittedName>
        <fullName evidence="2">Uncharacterized protein</fullName>
    </submittedName>
</protein>
<evidence type="ECO:0000313" key="4">
    <source>
        <dbReference type="Proteomes" id="UP000186588"/>
    </source>
</evidence>
<dbReference type="AlphaFoldDB" id="A0A087EMT0"/>